<dbReference type="Proteomes" id="UP001139353">
    <property type="component" value="Unassembled WGS sequence"/>
</dbReference>
<dbReference type="GO" id="GO:0015562">
    <property type="term" value="F:efflux transmembrane transporter activity"/>
    <property type="evidence" value="ECO:0007669"/>
    <property type="project" value="InterPro"/>
</dbReference>
<keyword evidence="2" id="KW-0449">Lipoprotein</keyword>
<keyword evidence="2" id="KW-0812">Transmembrane</keyword>
<dbReference type="PROSITE" id="PS51257">
    <property type="entry name" value="PROKAR_LIPOPROTEIN"/>
    <property type="match status" value="1"/>
</dbReference>
<feature type="signal peptide" evidence="2">
    <location>
        <begin position="1"/>
        <end position="28"/>
    </location>
</feature>
<dbReference type="NCBIfam" id="TIGR01845">
    <property type="entry name" value="outer_NodT"/>
    <property type="match status" value="1"/>
</dbReference>
<dbReference type="SUPFAM" id="SSF56954">
    <property type="entry name" value="Outer membrane efflux proteins (OEP)"/>
    <property type="match status" value="1"/>
</dbReference>
<dbReference type="PANTHER" id="PTHR30203:SF33">
    <property type="entry name" value="BLR4455 PROTEIN"/>
    <property type="match status" value="1"/>
</dbReference>
<dbReference type="InterPro" id="IPR003423">
    <property type="entry name" value="OMP_efflux"/>
</dbReference>
<feature type="chain" id="PRO_5041013086" evidence="2">
    <location>
        <begin position="29"/>
        <end position="510"/>
    </location>
</feature>
<accession>A0A9X1YGA7</accession>
<dbReference type="Gene3D" id="1.20.1600.10">
    <property type="entry name" value="Outer membrane efflux proteins (OEP)"/>
    <property type="match status" value="1"/>
</dbReference>
<organism evidence="3 4">
    <name type="scientific">Scleromatobacter humisilvae</name>
    <dbReference type="NCBI Taxonomy" id="2897159"/>
    <lineage>
        <taxon>Bacteria</taxon>
        <taxon>Pseudomonadati</taxon>
        <taxon>Pseudomonadota</taxon>
        <taxon>Betaproteobacteria</taxon>
        <taxon>Burkholderiales</taxon>
        <taxon>Sphaerotilaceae</taxon>
        <taxon>Scleromatobacter</taxon>
    </lineage>
</organism>
<evidence type="ECO:0000313" key="4">
    <source>
        <dbReference type="Proteomes" id="UP001139353"/>
    </source>
</evidence>
<keyword evidence="2" id="KW-0472">Membrane</keyword>
<keyword evidence="2" id="KW-0564">Palmitate</keyword>
<dbReference type="Gene3D" id="2.20.200.10">
    <property type="entry name" value="Outer membrane efflux proteins (OEP)"/>
    <property type="match status" value="1"/>
</dbReference>
<reference evidence="3" key="1">
    <citation type="submission" date="2021-11" db="EMBL/GenBank/DDBJ databases">
        <title>BS-T2-15 a new species belonging to the Comamonadaceae family isolated from the soil of a French oak forest.</title>
        <authorList>
            <person name="Mieszkin S."/>
            <person name="Alain K."/>
        </authorList>
    </citation>
    <scope>NUCLEOTIDE SEQUENCE</scope>
    <source>
        <strain evidence="3">BS-T2-15</strain>
    </source>
</reference>
<evidence type="ECO:0000313" key="3">
    <source>
        <dbReference type="EMBL" id="MCK9684148.1"/>
    </source>
</evidence>
<dbReference type="InterPro" id="IPR010131">
    <property type="entry name" value="MdtP/NodT-like"/>
</dbReference>
<comment type="subcellular location">
    <subcellularLocation>
        <location evidence="2">Cell membrane</location>
        <topology evidence="2">Lipid-anchor</topology>
    </subcellularLocation>
</comment>
<evidence type="ECO:0000256" key="2">
    <source>
        <dbReference type="RuleBase" id="RU362097"/>
    </source>
</evidence>
<sequence>MINDILRRPPWRSSALSIAVGLALSACAVGPDFHAPEAPKVADASHPYTPAPLPAMAASNPSPAYVPQHFVDGQDISATWWEAFQSPALNALVQSALAHSPTVTAAQATLRQAEENYRADYGSKVFPSVSGQLQGARQRYPVAQGEGIPAGYTANLFTAALDVSYTLDVFGGNKRELEGVRAAIDYQRFQVEATWLSLTSSVVATAIQEASLRAQLQVTRDVVDNANRSLKVIDAQVRLGALARGALLQQQTLIAQQQAQIPPLEKALAQTRHQLAVLAGRLPGDDGLPTFDIDSLTLPRDLPVSVPSALVRQRPDIRASEAQLHEASAQIGVATAALYPNITLSGSVDRESFKLGRLFDTGTTGWSLVGGLVQPIFNGGALQARKRASVAAYDAAQAQYQSTVLNAFLNVANTLRAVDTDADEVTATADAERLANEALRLVERQYQLGAVSYLASLDAQRTYLSTRVALVQARAARFTDTAALFQALGGGWWNAPDAVASAASASSASH</sequence>
<dbReference type="GO" id="GO:0005886">
    <property type="term" value="C:plasma membrane"/>
    <property type="evidence" value="ECO:0007669"/>
    <property type="project" value="UniProtKB-SubCell"/>
</dbReference>
<dbReference type="RefSeq" id="WP_275680181.1">
    <property type="nucleotide sequence ID" value="NZ_JAJLJH010000001.1"/>
</dbReference>
<keyword evidence="2" id="KW-1134">Transmembrane beta strand</keyword>
<proteinExistence type="inferred from homology"/>
<dbReference type="EMBL" id="JAJLJH010000001">
    <property type="protein sequence ID" value="MCK9684148.1"/>
    <property type="molecule type" value="Genomic_DNA"/>
</dbReference>
<dbReference type="Pfam" id="PF02321">
    <property type="entry name" value="OEP"/>
    <property type="match status" value="2"/>
</dbReference>
<protein>
    <submittedName>
        <fullName evidence="3">Efflux transporter outer membrane subunit</fullName>
    </submittedName>
</protein>
<gene>
    <name evidence="3" type="ORF">LPC04_00320</name>
</gene>
<name>A0A9X1YGA7_9BURK</name>
<comment type="caution">
    <text evidence="3">The sequence shown here is derived from an EMBL/GenBank/DDBJ whole genome shotgun (WGS) entry which is preliminary data.</text>
</comment>
<keyword evidence="4" id="KW-1185">Reference proteome</keyword>
<dbReference type="AlphaFoldDB" id="A0A9X1YGA7"/>
<evidence type="ECO:0000256" key="1">
    <source>
        <dbReference type="ARBA" id="ARBA00007613"/>
    </source>
</evidence>
<comment type="similarity">
    <text evidence="1 2">Belongs to the outer membrane factor (OMF) (TC 1.B.17) family.</text>
</comment>
<dbReference type="PANTHER" id="PTHR30203">
    <property type="entry name" value="OUTER MEMBRANE CATION EFFLUX PROTEIN"/>
    <property type="match status" value="1"/>
</dbReference>
<keyword evidence="2" id="KW-0732">Signal</keyword>